<dbReference type="RefSeq" id="XP_007678663.1">
    <property type="nucleotide sequence ID" value="XM_007680473.1"/>
</dbReference>
<feature type="compositionally biased region" description="Polar residues" evidence="1">
    <location>
        <begin position="30"/>
        <end position="40"/>
    </location>
</feature>
<dbReference type="GeneID" id="19113000"/>
<keyword evidence="3" id="KW-1185">Reference proteome</keyword>
<dbReference type="HOGENOM" id="CLU_3105969_0_0_1"/>
<evidence type="ECO:0000256" key="1">
    <source>
        <dbReference type="SAM" id="MobiDB-lite"/>
    </source>
</evidence>
<dbReference type="Proteomes" id="UP000011761">
    <property type="component" value="Unassembled WGS sequence"/>
</dbReference>
<dbReference type="AlphaFoldDB" id="M2LIU3"/>
<accession>M2LIU3</accession>
<proteinExistence type="predicted"/>
<evidence type="ECO:0000313" key="2">
    <source>
        <dbReference type="EMBL" id="EMC94117.1"/>
    </source>
</evidence>
<evidence type="ECO:0000313" key="3">
    <source>
        <dbReference type="Proteomes" id="UP000011761"/>
    </source>
</evidence>
<organism evidence="2 3">
    <name type="scientific">Baudoinia panamericana (strain UAMH 10762)</name>
    <name type="common">Angels' share fungus</name>
    <name type="synonym">Baudoinia compniacensis (strain UAMH 10762)</name>
    <dbReference type="NCBI Taxonomy" id="717646"/>
    <lineage>
        <taxon>Eukaryota</taxon>
        <taxon>Fungi</taxon>
        <taxon>Dikarya</taxon>
        <taxon>Ascomycota</taxon>
        <taxon>Pezizomycotina</taxon>
        <taxon>Dothideomycetes</taxon>
        <taxon>Dothideomycetidae</taxon>
        <taxon>Mycosphaerellales</taxon>
        <taxon>Teratosphaeriaceae</taxon>
        <taxon>Baudoinia</taxon>
    </lineage>
</organism>
<protein>
    <submittedName>
        <fullName evidence="2">Uncharacterized protein</fullName>
    </submittedName>
</protein>
<gene>
    <name evidence="2" type="ORF">BAUCODRAFT_36591</name>
</gene>
<feature type="region of interest" description="Disordered" evidence="1">
    <location>
        <begin position="1"/>
        <end position="51"/>
    </location>
</feature>
<feature type="compositionally biased region" description="Basic and acidic residues" evidence="1">
    <location>
        <begin position="42"/>
        <end position="51"/>
    </location>
</feature>
<dbReference type="EMBL" id="KB445559">
    <property type="protein sequence ID" value="EMC94117.1"/>
    <property type="molecule type" value="Genomic_DNA"/>
</dbReference>
<reference evidence="2 3" key="1">
    <citation type="journal article" date="2012" name="PLoS Pathog.">
        <title>Diverse lifestyles and strategies of plant pathogenesis encoded in the genomes of eighteen Dothideomycetes fungi.</title>
        <authorList>
            <person name="Ohm R.A."/>
            <person name="Feau N."/>
            <person name="Henrissat B."/>
            <person name="Schoch C.L."/>
            <person name="Horwitz B.A."/>
            <person name="Barry K.W."/>
            <person name="Condon B.J."/>
            <person name="Copeland A.C."/>
            <person name="Dhillon B."/>
            <person name="Glaser F."/>
            <person name="Hesse C.N."/>
            <person name="Kosti I."/>
            <person name="LaButti K."/>
            <person name="Lindquist E.A."/>
            <person name="Lucas S."/>
            <person name="Salamov A.A."/>
            <person name="Bradshaw R.E."/>
            <person name="Ciuffetti L."/>
            <person name="Hamelin R.C."/>
            <person name="Kema G.H.J."/>
            <person name="Lawrence C."/>
            <person name="Scott J.A."/>
            <person name="Spatafora J.W."/>
            <person name="Turgeon B.G."/>
            <person name="de Wit P.J.G.M."/>
            <person name="Zhong S."/>
            <person name="Goodwin S.B."/>
            <person name="Grigoriev I.V."/>
        </authorList>
    </citation>
    <scope>NUCLEOTIDE SEQUENCE [LARGE SCALE GENOMIC DNA]</scope>
    <source>
        <strain evidence="2 3">UAMH 10762</strain>
    </source>
</reference>
<dbReference type="KEGG" id="bcom:BAUCODRAFT_36591"/>
<sequence length="51" mass="5501">MEPSKDDAQAKAAGQQFDHARPLPMDRESIASSAAVSTSPLLHDRARILRG</sequence>
<feature type="compositionally biased region" description="Basic and acidic residues" evidence="1">
    <location>
        <begin position="18"/>
        <end position="29"/>
    </location>
</feature>
<name>M2LIU3_BAUPA</name>